<dbReference type="PROSITE" id="PS50181">
    <property type="entry name" value="FBOX"/>
    <property type="match status" value="1"/>
</dbReference>
<dbReference type="CDD" id="cd22157">
    <property type="entry name" value="F-box_AtFBW1-like"/>
    <property type="match status" value="1"/>
</dbReference>
<dbReference type="AlphaFoldDB" id="A0A8S1ZDS7"/>
<feature type="domain" description="F-box" evidence="1">
    <location>
        <begin position="14"/>
        <end position="59"/>
    </location>
</feature>
<dbReference type="PANTHER" id="PTHR35546">
    <property type="entry name" value="F-BOX PROTEIN INTERACTION DOMAIN PROTEIN-RELATED"/>
    <property type="match status" value="1"/>
</dbReference>
<dbReference type="SUPFAM" id="SSF81383">
    <property type="entry name" value="F-box domain"/>
    <property type="match status" value="1"/>
</dbReference>
<dbReference type="Gene3D" id="1.20.1280.50">
    <property type="match status" value="1"/>
</dbReference>
<keyword evidence="3" id="KW-1185">Reference proteome</keyword>
<dbReference type="InterPro" id="IPR056592">
    <property type="entry name" value="Beta-prop_At3g26010-like"/>
</dbReference>
<protein>
    <recommendedName>
        <fullName evidence="1">F-box domain-containing protein</fullName>
    </recommendedName>
</protein>
<dbReference type="PANTHER" id="PTHR35546:SF25">
    <property type="entry name" value="F-BOX DOMAIN-CONTAINING PROTEIN"/>
    <property type="match status" value="1"/>
</dbReference>
<gene>
    <name evidence="2" type="ORF">AARE701A_LOCUS1281</name>
</gene>
<sequence>MMENREVNGMKSGCKRRIELPEEILAEIVARLPFRSVTRFKAVCKGWRSLIESTYFRRLFVFAHRNSSSSWSLMCGTFGWSVQEMAGFYGCKRYGLPRRLGSYIPPHGLVDKYKIIACADGLVLLRTVTKGETFIVGSPVLRQWVQLPPHPWKGISSSVQVTGLVTRVEDSVVLEYKVVCMDNELGFEVESLIFEIYSSLTGTWTRKEVRCPRLIVSLSYQRCLSLNKMLHWLDNHYRSRSNVGAIVAYDFYATDDEQQCRVIPFPDQKACFRRAYTTSGGFLIYMDYFNKIHLLLRLWRLEEYTSDSGRWQLTQEINLTSFGCDHRYFPVAMHPSETHIIYMGNPDKALVSIDLKTHKLTLHTKSSAYRDTMVYHYLRTVYLSVNAGFDHDVFYTPQFTLPTWMGSVPRAPSI</sequence>
<dbReference type="InterPro" id="IPR001810">
    <property type="entry name" value="F-box_dom"/>
</dbReference>
<reference evidence="2" key="1">
    <citation type="submission" date="2021-01" db="EMBL/GenBank/DDBJ databases">
        <authorList>
            <person name="Bezrukov I."/>
        </authorList>
    </citation>
    <scope>NUCLEOTIDE SEQUENCE</scope>
</reference>
<name>A0A8S1ZDS7_ARAAE</name>
<evidence type="ECO:0000313" key="3">
    <source>
        <dbReference type="Proteomes" id="UP000682877"/>
    </source>
</evidence>
<dbReference type="InterPro" id="IPR055290">
    <property type="entry name" value="At3g26010-like"/>
</dbReference>
<evidence type="ECO:0000313" key="2">
    <source>
        <dbReference type="EMBL" id="CAE5957586.1"/>
    </source>
</evidence>
<evidence type="ECO:0000259" key="1">
    <source>
        <dbReference type="PROSITE" id="PS50181"/>
    </source>
</evidence>
<dbReference type="Pfam" id="PF24750">
    <property type="entry name" value="b-prop_At3g26010-like"/>
    <property type="match status" value="1"/>
</dbReference>
<proteinExistence type="predicted"/>
<dbReference type="InterPro" id="IPR036047">
    <property type="entry name" value="F-box-like_dom_sf"/>
</dbReference>
<dbReference type="EMBL" id="LR999451">
    <property type="protein sequence ID" value="CAE5957586.1"/>
    <property type="molecule type" value="Genomic_DNA"/>
</dbReference>
<organism evidence="2 3">
    <name type="scientific">Arabidopsis arenosa</name>
    <name type="common">Sand rock-cress</name>
    <name type="synonym">Cardaminopsis arenosa</name>
    <dbReference type="NCBI Taxonomy" id="38785"/>
    <lineage>
        <taxon>Eukaryota</taxon>
        <taxon>Viridiplantae</taxon>
        <taxon>Streptophyta</taxon>
        <taxon>Embryophyta</taxon>
        <taxon>Tracheophyta</taxon>
        <taxon>Spermatophyta</taxon>
        <taxon>Magnoliopsida</taxon>
        <taxon>eudicotyledons</taxon>
        <taxon>Gunneridae</taxon>
        <taxon>Pentapetalae</taxon>
        <taxon>rosids</taxon>
        <taxon>malvids</taxon>
        <taxon>Brassicales</taxon>
        <taxon>Brassicaceae</taxon>
        <taxon>Camelineae</taxon>
        <taxon>Arabidopsis</taxon>
    </lineage>
</organism>
<dbReference type="SMART" id="SM00256">
    <property type="entry name" value="FBOX"/>
    <property type="match status" value="1"/>
</dbReference>
<dbReference type="Proteomes" id="UP000682877">
    <property type="component" value="Chromosome 1"/>
</dbReference>
<accession>A0A8S1ZDS7</accession>
<dbReference type="Pfam" id="PF00646">
    <property type="entry name" value="F-box"/>
    <property type="match status" value="1"/>
</dbReference>